<sequence length="221" mass="24793">MEQRGHFTKKMDDLKVQILRMSSMAEIAMHNSVKALLENNAELAEEVIMNDIKINELECELDKFNIGLLALDQPMARDLRFIVGSMRISSNLERIGDEAVNLAQRSVFLSTRPLLPFNHKLEQMTVIARDMVTLAVKAFADEDPVLAGKVCGMDNDADSLNLRILKGLIEDMVSETRLVERGVHLIMASNHLERVADQATNIAESVIFIAQGVDIKHHFRG</sequence>
<comment type="subunit">
    <text evidence="3 8">Homodimer.</text>
</comment>
<keyword evidence="11" id="KW-1185">Reference proteome</keyword>
<dbReference type="SUPFAM" id="SSF109755">
    <property type="entry name" value="PhoU-like"/>
    <property type="match status" value="1"/>
</dbReference>
<dbReference type="RefSeq" id="WP_092158660.1">
    <property type="nucleotide sequence ID" value="NZ_FNGA01000001.1"/>
</dbReference>
<dbReference type="PANTHER" id="PTHR42930:SF3">
    <property type="entry name" value="PHOSPHATE-SPECIFIC TRANSPORT SYSTEM ACCESSORY PROTEIN PHOU"/>
    <property type="match status" value="1"/>
</dbReference>
<proteinExistence type="inferred from homology"/>
<dbReference type="PANTHER" id="PTHR42930">
    <property type="entry name" value="PHOSPHATE-SPECIFIC TRANSPORT SYSTEM ACCESSORY PROTEIN PHOU"/>
    <property type="match status" value="1"/>
</dbReference>
<dbReference type="EMBL" id="FNGA01000001">
    <property type="protein sequence ID" value="SDK59350.1"/>
    <property type="molecule type" value="Genomic_DNA"/>
</dbReference>
<evidence type="ECO:0000256" key="6">
    <source>
        <dbReference type="ARBA" id="ARBA00022592"/>
    </source>
</evidence>
<dbReference type="NCBIfam" id="TIGR02135">
    <property type="entry name" value="phoU_full"/>
    <property type="match status" value="1"/>
</dbReference>
<dbReference type="STRING" id="246191.SAMN05660337_0925"/>
<dbReference type="InterPro" id="IPR038078">
    <property type="entry name" value="PhoU-like_sf"/>
</dbReference>
<name>A0A1G9D5Y4_9BACT</name>
<dbReference type="GO" id="GO:0030643">
    <property type="term" value="P:intracellular phosphate ion homeostasis"/>
    <property type="evidence" value="ECO:0007669"/>
    <property type="project" value="InterPro"/>
</dbReference>
<protein>
    <recommendedName>
        <fullName evidence="8">Phosphate-specific transport system accessory protein PhoU</fullName>
    </recommendedName>
</protein>
<dbReference type="FunFam" id="1.20.58.220:FF:000004">
    <property type="entry name" value="Phosphate-specific transport system accessory protein PhoU"/>
    <property type="match status" value="1"/>
</dbReference>
<comment type="similarity">
    <text evidence="2 8">Belongs to the PhoU family.</text>
</comment>
<evidence type="ECO:0000313" key="10">
    <source>
        <dbReference type="EMBL" id="SDK59350.1"/>
    </source>
</evidence>
<evidence type="ECO:0000256" key="2">
    <source>
        <dbReference type="ARBA" id="ARBA00008107"/>
    </source>
</evidence>
<keyword evidence="6 8" id="KW-0592">Phosphate transport</keyword>
<organism evidence="10 11">
    <name type="scientific">Maridesulfovibrio ferrireducens</name>
    <dbReference type="NCBI Taxonomy" id="246191"/>
    <lineage>
        <taxon>Bacteria</taxon>
        <taxon>Pseudomonadati</taxon>
        <taxon>Thermodesulfobacteriota</taxon>
        <taxon>Desulfovibrionia</taxon>
        <taxon>Desulfovibrionales</taxon>
        <taxon>Desulfovibrionaceae</taxon>
        <taxon>Maridesulfovibrio</taxon>
    </lineage>
</organism>
<dbReference type="GO" id="GO:0005737">
    <property type="term" value="C:cytoplasm"/>
    <property type="evidence" value="ECO:0007669"/>
    <property type="project" value="UniProtKB-SubCell"/>
</dbReference>
<accession>A0A1G9D5Y4</accession>
<dbReference type="Pfam" id="PF01895">
    <property type="entry name" value="PhoU"/>
    <property type="match status" value="2"/>
</dbReference>
<dbReference type="Gene3D" id="1.20.58.220">
    <property type="entry name" value="Phosphate transport system protein phou homolog 2, domain 2"/>
    <property type="match status" value="1"/>
</dbReference>
<dbReference type="InterPro" id="IPR026022">
    <property type="entry name" value="PhoU_dom"/>
</dbReference>
<reference evidence="11" key="1">
    <citation type="submission" date="2016-10" db="EMBL/GenBank/DDBJ databases">
        <authorList>
            <person name="Varghese N."/>
            <person name="Submissions S."/>
        </authorList>
    </citation>
    <scope>NUCLEOTIDE SEQUENCE [LARGE SCALE GENOMIC DNA]</scope>
    <source>
        <strain evidence="11">DSM 16995</strain>
    </source>
</reference>
<dbReference type="AlphaFoldDB" id="A0A1G9D5Y4"/>
<comment type="function">
    <text evidence="7 8">Plays a role in the regulation of phosphate uptake.</text>
</comment>
<dbReference type="GO" id="GO:0045936">
    <property type="term" value="P:negative regulation of phosphate metabolic process"/>
    <property type="evidence" value="ECO:0007669"/>
    <property type="project" value="InterPro"/>
</dbReference>
<evidence type="ECO:0000259" key="9">
    <source>
        <dbReference type="Pfam" id="PF01895"/>
    </source>
</evidence>
<evidence type="ECO:0000256" key="1">
    <source>
        <dbReference type="ARBA" id="ARBA00004496"/>
    </source>
</evidence>
<keyword evidence="5 8" id="KW-0963">Cytoplasm</keyword>
<dbReference type="GO" id="GO:0006817">
    <property type="term" value="P:phosphate ion transport"/>
    <property type="evidence" value="ECO:0007669"/>
    <property type="project" value="UniProtKB-KW"/>
</dbReference>
<gene>
    <name evidence="10" type="ORF">SAMN05660337_0925</name>
</gene>
<dbReference type="InterPro" id="IPR028366">
    <property type="entry name" value="PhoU"/>
</dbReference>
<dbReference type="PIRSF" id="PIRSF003107">
    <property type="entry name" value="PhoU"/>
    <property type="match status" value="1"/>
</dbReference>
<dbReference type="OrthoDB" id="9814256at2"/>
<dbReference type="Proteomes" id="UP000199053">
    <property type="component" value="Unassembled WGS sequence"/>
</dbReference>
<evidence type="ECO:0000256" key="4">
    <source>
        <dbReference type="ARBA" id="ARBA00022448"/>
    </source>
</evidence>
<evidence type="ECO:0000256" key="7">
    <source>
        <dbReference type="ARBA" id="ARBA00056181"/>
    </source>
</evidence>
<evidence type="ECO:0000256" key="8">
    <source>
        <dbReference type="PIRNR" id="PIRNR003107"/>
    </source>
</evidence>
<keyword evidence="4 8" id="KW-0813">Transport</keyword>
<comment type="subcellular location">
    <subcellularLocation>
        <location evidence="1 8">Cytoplasm</location>
    </subcellularLocation>
</comment>
<feature type="domain" description="PhoU" evidence="9">
    <location>
        <begin position="121"/>
        <end position="206"/>
    </location>
</feature>
<evidence type="ECO:0000313" key="11">
    <source>
        <dbReference type="Proteomes" id="UP000199053"/>
    </source>
</evidence>
<evidence type="ECO:0000256" key="5">
    <source>
        <dbReference type="ARBA" id="ARBA00022490"/>
    </source>
</evidence>
<evidence type="ECO:0000256" key="3">
    <source>
        <dbReference type="ARBA" id="ARBA00011738"/>
    </source>
</evidence>
<feature type="domain" description="PhoU" evidence="9">
    <location>
        <begin position="18"/>
        <end position="105"/>
    </location>
</feature>